<evidence type="ECO:0000259" key="2">
    <source>
        <dbReference type="Pfam" id="PF18431"/>
    </source>
</evidence>
<feature type="domain" description="Bacterial CdiA-CT RNAse A" evidence="2">
    <location>
        <begin position="429"/>
        <end position="551"/>
    </location>
</feature>
<accession>A0AAU3GU80</accession>
<proteinExistence type="predicted"/>
<dbReference type="AlphaFoldDB" id="A0AAU3GU80"/>
<organism evidence="3">
    <name type="scientific">Streptomyces sp. NBC_01401</name>
    <dbReference type="NCBI Taxonomy" id="2903854"/>
    <lineage>
        <taxon>Bacteria</taxon>
        <taxon>Bacillati</taxon>
        <taxon>Actinomycetota</taxon>
        <taxon>Actinomycetes</taxon>
        <taxon>Kitasatosporales</taxon>
        <taxon>Streptomycetaceae</taxon>
        <taxon>Streptomyces</taxon>
    </lineage>
</organism>
<dbReference type="EMBL" id="CP109535">
    <property type="protein sequence ID" value="WTY95376.1"/>
    <property type="molecule type" value="Genomic_DNA"/>
</dbReference>
<evidence type="ECO:0000313" key="3">
    <source>
        <dbReference type="EMBL" id="WTY95376.1"/>
    </source>
</evidence>
<dbReference type="Pfam" id="PF18431">
    <property type="entry name" value="RNAse_A_bac"/>
    <property type="match status" value="1"/>
</dbReference>
<sequence length="558" mass="60220">MTMPPPPPPLSKGDIDVTPSALHALSGYVAYLQDGLHKGANQLLDELGRYPDCGGYGTAAWEFATAYKKVGNRFVEVWAKSVASVGGAAVGFAQTANNYATADAATDPSGAPAQTQPPPAVVDKPPNYGSVTDLKWADIDQSQDVFQLALEAVEAGVLAIIRPLLEDAYRMGKAAEIMPLPDYLGLDNMSVAWVSASMVVTTTDGNLSSAMHNYTDRSNGEWAGAMRQFCSAVWGTSAWGKSREGYEWKHDTAQPGKAGSHPVMDVMVNTCDVMSDALGAWAVAAKDVRDDIRRLYYEAVIKALPHIDTSDGLGLKDLKSVGKGLLNIGKGFAEGFALEVDEEAMNSAVEAYNNRVHRQVVELNKLHEALDEAYNSAPTFRAESARAESFGARALTDFKDDPLYTVAGDDESNHKYPLDLANQEGMLGSHVVDKHVGKTDEQLDQRLRDQQIVRPSGIRPEAVSSFGSLADAQRYTQAALDEPSNQRKIDNWLAGNPGPKSSRSLLLTTNDTVGRSWDRGDTAARDVTNVWVVLRPNPGSSPPFVVLTSMPTDKTQHP</sequence>
<protein>
    <recommendedName>
        <fullName evidence="2">Bacterial CdiA-CT RNAse A domain-containing protein</fullName>
    </recommendedName>
</protein>
<name>A0AAU3GU80_9ACTN</name>
<feature type="region of interest" description="Disordered" evidence="1">
    <location>
        <begin position="103"/>
        <end position="127"/>
    </location>
</feature>
<gene>
    <name evidence="3" type="ORF">OG626_10965</name>
</gene>
<reference evidence="3" key="1">
    <citation type="submission" date="2022-10" db="EMBL/GenBank/DDBJ databases">
        <title>The complete genomes of actinobacterial strains from the NBC collection.</title>
        <authorList>
            <person name="Joergensen T.S."/>
            <person name="Alvarez Arevalo M."/>
            <person name="Sterndorff E.B."/>
            <person name="Faurdal D."/>
            <person name="Vuksanovic O."/>
            <person name="Mourched A.-S."/>
            <person name="Charusanti P."/>
            <person name="Shaw S."/>
            <person name="Blin K."/>
            <person name="Weber T."/>
        </authorList>
    </citation>
    <scope>NUCLEOTIDE SEQUENCE</scope>
    <source>
        <strain evidence="3">NBC_01401</strain>
    </source>
</reference>
<feature type="compositionally biased region" description="Low complexity" evidence="1">
    <location>
        <begin position="103"/>
        <end position="114"/>
    </location>
</feature>
<evidence type="ECO:0000256" key="1">
    <source>
        <dbReference type="SAM" id="MobiDB-lite"/>
    </source>
</evidence>
<dbReference type="InterPro" id="IPR041436">
    <property type="entry name" value="RNAse_A_bac"/>
</dbReference>
<dbReference type="CDD" id="cd20684">
    <property type="entry name" value="CdiA-CT_Yk_RNaseA-like"/>
    <property type="match status" value="1"/>
</dbReference>